<dbReference type="InterPro" id="IPR036388">
    <property type="entry name" value="WH-like_DNA-bd_sf"/>
</dbReference>
<dbReference type="SUPFAM" id="SSF46767">
    <property type="entry name" value="Methylated DNA-protein cysteine methyltransferase, C-terminal domain"/>
    <property type="match status" value="1"/>
</dbReference>
<dbReference type="PANTHER" id="PTHR42942:SF1">
    <property type="entry name" value="ALKYLTRANSFERASE-LIKE PROTEIN 1"/>
    <property type="match status" value="1"/>
</dbReference>
<comment type="catalytic activity">
    <reaction evidence="1">
        <text>a 4-O-methyl-thymidine in DNA + L-cysteinyl-[protein] = a thymidine in DNA + S-methyl-L-cysteinyl-[protein]</text>
        <dbReference type="Rhea" id="RHEA:53428"/>
        <dbReference type="Rhea" id="RHEA-COMP:10131"/>
        <dbReference type="Rhea" id="RHEA-COMP:10132"/>
        <dbReference type="Rhea" id="RHEA-COMP:13555"/>
        <dbReference type="Rhea" id="RHEA-COMP:13556"/>
        <dbReference type="ChEBI" id="CHEBI:29950"/>
        <dbReference type="ChEBI" id="CHEBI:82612"/>
        <dbReference type="ChEBI" id="CHEBI:137386"/>
        <dbReference type="ChEBI" id="CHEBI:137387"/>
        <dbReference type="EC" id="2.1.1.63"/>
    </reaction>
</comment>
<dbReference type="NCBIfam" id="TIGR00589">
    <property type="entry name" value="ogt"/>
    <property type="match status" value="1"/>
</dbReference>
<evidence type="ECO:0000313" key="9">
    <source>
        <dbReference type="Proteomes" id="UP000284751"/>
    </source>
</evidence>
<proteinExistence type="predicted"/>
<evidence type="ECO:0000313" key="8">
    <source>
        <dbReference type="EMBL" id="RGQ44250.1"/>
    </source>
</evidence>
<organism evidence="8 9">
    <name type="scientific">[Clostridium] leptum</name>
    <dbReference type="NCBI Taxonomy" id="1535"/>
    <lineage>
        <taxon>Bacteria</taxon>
        <taxon>Bacillati</taxon>
        <taxon>Bacillota</taxon>
        <taxon>Clostridia</taxon>
        <taxon>Eubacteriales</taxon>
        <taxon>Oscillospiraceae</taxon>
        <taxon>Oscillospiraceae incertae sedis</taxon>
    </lineage>
</organism>
<evidence type="ECO:0000256" key="5">
    <source>
        <dbReference type="ARBA" id="ARBA00023204"/>
    </source>
</evidence>
<sequence>MEFHQKIYELVRRIPYGKVSSYGQLAVLAGRPGAARAVGHAMRVCRDPSVPCHRVVHQDGSTTASFDAIERRTQQRLLEAEGVLFSSDHKVIMSQFQWRPEIL</sequence>
<dbReference type="GO" id="GO:0032259">
    <property type="term" value="P:methylation"/>
    <property type="evidence" value="ECO:0007669"/>
    <property type="project" value="UniProtKB-KW"/>
</dbReference>
<protein>
    <submittedName>
        <fullName evidence="8">Methylated-DNA--[protein]-cysteine S-methyltransferase</fullName>
        <ecNumber evidence="8">2.1.1.63</ecNumber>
    </submittedName>
</protein>
<dbReference type="CDD" id="cd06445">
    <property type="entry name" value="ATase"/>
    <property type="match status" value="1"/>
</dbReference>
<name>A0A412B0T5_9FIRM</name>
<dbReference type="GO" id="GO:0006281">
    <property type="term" value="P:DNA repair"/>
    <property type="evidence" value="ECO:0007669"/>
    <property type="project" value="UniProtKB-KW"/>
</dbReference>
<dbReference type="Pfam" id="PF01035">
    <property type="entry name" value="DNA_binding_1"/>
    <property type="match status" value="1"/>
</dbReference>
<feature type="domain" description="Methylated-DNA-[protein]-cysteine S-methyltransferase DNA binding" evidence="7">
    <location>
        <begin position="2"/>
        <end position="83"/>
    </location>
</feature>
<dbReference type="Proteomes" id="UP000284751">
    <property type="component" value="Unassembled WGS sequence"/>
</dbReference>
<evidence type="ECO:0000256" key="3">
    <source>
        <dbReference type="ARBA" id="ARBA00022679"/>
    </source>
</evidence>
<dbReference type="InterPro" id="IPR036217">
    <property type="entry name" value="MethylDNA_cys_MeTrfase_DNAb"/>
</dbReference>
<dbReference type="InterPro" id="IPR014048">
    <property type="entry name" value="MethylDNA_cys_MeTrfase_DNA-bd"/>
</dbReference>
<keyword evidence="4" id="KW-0227">DNA damage</keyword>
<accession>A0A412B0T5</accession>
<gene>
    <name evidence="8" type="ORF">DWY99_00970</name>
</gene>
<dbReference type="PROSITE" id="PS00374">
    <property type="entry name" value="MGMT"/>
    <property type="match status" value="1"/>
</dbReference>
<dbReference type="Gene3D" id="1.10.10.10">
    <property type="entry name" value="Winged helix-like DNA-binding domain superfamily/Winged helix DNA-binding domain"/>
    <property type="match status" value="1"/>
</dbReference>
<evidence type="ECO:0000256" key="4">
    <source>
        <dbReference type="ARBA" id="ARBA00022763"/>
    </source>
</evidence>
<dbReference type="EMBL" id="QRTC01000002">
    <property type="protein sequence ID" value="RGQ44250.1"/>
    <property type="molecule type" value="Genomic_DNA"/>
</dbReference>
<dbReference type="PANTHER" id="PTHR42942">
    <property type="entry name" value="6-O-METHYLGUANINE DNA METHYLTRANSFERASE"/>
    <property type="match status" value="1"/>
</dbReference>
<evidence type="ECO:0000259" key="7">
    <source>
        <dbReference type="Pfam" id="PF01035"/>
    </source>
</evidence>
<comment type="caution">
    <text evidence="8">The sequence shown here is derived from an EMBL/GenBank/DDBJ whole genome shotgun (WGS) entry which is preliminary data.</text>
</comment>
<comment type="catalytic activity">
    <reaction evidence="6">
        <text>a 6-O-methyl-2'-deoxyguanosine in DNA + L-cysteinyl-[protein] = S-methyl-L-cysteinyl-[protein] + a 2'-deoxyguanosine in DNA</text>
        <dbReference type="Rhea" id="RHEA:24000"/>
        <dbReference type="Rhea" id="RHEA-COMP:10131"/>
        <dbReference type="Rhea" id="RHEA-COMP:10132"/>
        <dbReference type="Rhea" id="RHEA-COMP:11367"/>
        <dbReference type="Rhea" id="RHEA-COMP:11368"/>
        <dbReference type="ChEBI" id="CHEBI:29950"/>
        <dbReference type="ChEBI" id="CHEBI:82612"/>
        <dbReference type="ChEBI" id="CHEBI:85445"/>
        <dbReference type="ChEBI" id="CHEBI:85448"/>
        <dbReference type="EC" id="2.1.1.63"/>
    </reaction>
</comment>
<dbReference type="InterPro" id="IPR001497">
    <property type="entry name" value="MethylDNA_cys_MeTrfase_AS"/>
</dbReference>
<keyword evidence="3 8" id="KW-0808">Transferase</keyword>
<dbReference type="AlphaFoldDB" id="A0A412B0T5"/>
<keyword evidence="5" id="KW-0234">DNA repair</keyword>
<evidence type="ECO:0000256" key="2">
    <source>
        <dbReference type="ARBA" id="ARBA00022603"/>
    </source>
</evidence>
<reference evidence="8 9" key="1">
    <citation type="submission" date="2018-08" db="EMBL/GenBank/DDBJ databases">
        <title>A genome reference for cultivated species of the human gut microbiota.</title>
        <authorList>
            <person name="Zou Y."/>
            <person name="Xue W."/>
            <person name="Luo G."/>
        </authorList>
    </citation>
    <scope>NUCLEOTIDE SEQUENCE [LARGE SCALE GENOMIC DNA]</scope>
    <source>
        <strain evidence="8 9">AF28-26</strain>
    </source>
</reference>
<evidence type="ECO:0000256" key="6">
    <source>
        <dbReference type="ARBA" id="ARBA00049348"/>
    </source>
</evidence>
<dbReference type="GO" id="GO:0003908">
    <property type="term" value="F:methylated-DNA-[protein]-cysteine S-methyltransferase activity"/>
    <property type="evidence" value="ECO:0007669"/>
    <property type="project" value="UniProtKB-EC"/>
</dbReference>
<keyword evidence="2 8" id="KW-0489">Methyltransferase</keyword>
<dbReference type="InterPro" id="IPR052520">
    <property type="entry name" value="ATL_DNA_repair"/>
</dbReference>
<dbReference type="EC" id="2.1.1.63" evidence="8"/>
<evidence type="ECO:0000256" key="1">
    <source>
        <dbReference type="ARBA" id="ARBA00001286"/>
    </source>
</evidence>